<dbReference type="SUPFAM" id="SSF50978">
    <property type="entry name" value="WD40 repeat-like"/>
    <property type="match status" value="1"/>
</dbReference>
<dbReference type="InterPro" id="IPR036372">
    <property type="entry name" value="BEACH_dom_sf"/>
</dbReference>
<dbReference type="SUPFAM" id="SSF50729">
    <property type="entry name" value="PH domain-like"/>
    <property type="match status" value="1"/>
</dbReference>
<dbReference type="Proteomes" id="UP001151699">
    <property type="component" value="Chromosome B"/>
</dbReference>
<evidence type="ECO:0000256" key="1">
    <source>
        <dbReference type="PROSITE-ProRule" id="PRU00221"/>
    </source>
</evidence>
<gene>
    <name evidence="5" type="primary">Nsmaf</name>
    <name evidence="5" type="ORF">Bhyg_08566</name>
</gene>
<evidence type="ECO:0000313" key="5">
    <source>
        <dbReference type="EMBL" id="KAJ6643603.1"/>
    </source>
</evidence>
<name>A0A9Q0S4G5_9DIPT</name>
<evidence type="ECO:0000256" key="2">
    <source>
        <dbReference type="SAM" id="MobiDB-lite"/>
    </source>
</evidence>
<dbReference type="SMART" id="SM01026">
    <property type="entry name" value="Beach"/>
    <property type="match status" value="1"/>
</dbReference>
<dbReference type="PROSITE" id="PS50294">
    <property type="entry name" value="WD_REPEATS_REGION"/>
    <property type="match status" value="1"/>
</dbReference>
<accession>A0A9Q0S4G5</accession>
<dbReference type="EMBL" id="WJQU01000002">
    <property type="protein sequence ID" value="KAJ6643603.1"/>
    <property type="molecule type" value="Genomic_DNA"/>
</dbReference>
<dbReference type="PANTHER" id="PTHR13743:SF123">
    <property type="entry name" value="PROTEIN FAN"/>
    <property type="match status" value="1"/>
</dbReference>
<evidence type="ECO:0000259" key="4">
    <source>
        <dbReference type="PROSITE" id="PS51783"/>
    </source>
</evidence>
<proteinExistence type="predicted"/>
<dbReference type="Pfam" id="PF02138">
    <property type="entry name" value="Beach"/>
    <property type="match status" value="1"/>
</dbReference>
<dbReference type="AlphaFoldDB" id="A0A9Q0S4G5"/>
<dbReference type="Gene3D" id="1.10.1540.10">
    <property type="entry name" value="BEACH domain"/>
    <property type="match status" value="1"/>
</dbReference>
<dbReference type="PANTHER" id="PTHR13743">
    <property type="entry name" value="BEIGE/BEACH-RELATED"/>
    <property type="match status" value="1"/>
</dbReference>
<feature type="non-terminal residue" evidence="5">
    <location>
        <position position="1"/>
    </location>
</feature>
<dbReference type="InterPro" id="IPR036322">
    <property type="entry name" value="WD40_repeat_dom_sf"/>
</dbReference>
<dbReference type="InterPro" id="IPR000409">
    <property type="entry name" value="BEACH_dom"/>
</dbReference>
<feature type="domain" description="BEACH" evidence="3">
    <location>
        <begin position="125"/>
        <end position="404"/>
    </location>
</feature>
<keyword evidence="6" id="KW-1185">Reference proteome</keyword>
<evidence type="ECO:0000313" key="6">
    <source>
        <dbReference type="Proteomes" id="UP001151699"/>
    </source>
</evidence>
<dbReference type="PROSITE" id="PS50082">
    <property type="entry name" value="WD_REPEATS_2"/>
    <property type="match status" value="1"/>
</dbReference>
<dbReference type="OrthoDB" id="6513616at2759"/>
<dbReference type="InterPro" id="IPR009764">
    <property type="entry name" value="OCIA_dom"/>
</dbReference>
<feature type="repeat" description="WD" evidence="1">
    <location>
        <begin position="514"/>
        <end position="546"/>
    </location>
</feature>
<feature type="domain" description="BEACH-type PH" evidence="4">
    <location>
        <begin position="21"/>
        <end position="121"/>
    </location>
</feature>
<feature type="region of interest" description="Disordered" evidence="2">
    <location>
        <begin position="748"/>
        <end position="796"/>
    </location>
</feature>
<feature type="compositionally biased region" description="Polar residues" evidence="2">
    <location>
        <begin position="751"/>
        <end position="766"/>
    </location>
</feature>
<dbReference type="Pfam" id="PF00400">
    <property type="entry name" value="WD40"/>
    <property type="match status" value="1"/>
</dbReference>
<comment type="caution">
    <text evidence="5">The sequence shown here is derived from an EMBL/GenBank/DDBJ whole genome shotgun (WGS) entry which is preliminary data.</text>
</comment>
<dbReference type="CDD" id="cd06071">
    <property type="entry name" value="Beach"/>
    <property type="match status" value="1"/>
</dbReference>
<dbReference type="SMART" id="SM00320">
    <property type="entry name" value="WD40"/>
    <property type="match status" value="3"/>
</dbReference>
<dbReference type="PROSITE" id="PS50197">
    <property type="entry name" value="BEACH"/>
    <property type="match status" value="1"/>
</dbReference>
<keyword evidence="1" id="KW-0853">WD repeat</keyword>
<sequence>IAMIVFSRQKRYKFDPLWLNDIYEQIIAENTVDEIKPLITNPGRLLLSTDGIYFQPYNNIQPYPVKKISLKSLESLTKRRFLLRHVSLEIVWKDSVNDKTDSLYVAFRSETERNSFYDKTLAQEGVCIAKIKPEAMTLKWQNGAISNYDYLLYLNSLADRTFQDLTQYPIFPWIISDYTSSELNLDDEKCYRDLTKPMGALNAERLNRLKERCEEMGEPKFLYGSHYSAPGLVLFYLVRKFPKLMLCLQNGRFDHPDRMFNKVADVYNNCLNNMSDFKELIPEFYDTNKKGDFLQNHLKINFGTKHDGTAVNHVQLPPWAKSSPEIFVDTFRKALESDYVSRNLNHWIDLIFGYKQRVFFHLCYEGSVDLDEINDLRARHALEVQISEFGQIPKQLFTKPHVPKGRSPLASDVATVAQCDINIKDLVLTDQVQSHKNIITCVIVETGQIISTGKDGLLKCYGIKEKRQTRSVFIGSLPLSCCIKIPETNTIVLGCWDNTIITYNLDFGRVSNVIPAHDDAVSTLTIVSQLGILISGSWDCSVKIWKGFNSRDCLSFRMSDAMVAYLPLEQKANYQFSPEELRAIKQCDVESLQRSIPIGTGLALAAYYGVKGGYLKGNVKYGPTPKVVFAAVVGYFLGKFSYQNKCAEKIMAIPGSKLGEMLRMRRKGGLYENLTPDQGFGAGFALSPFQSATEKYSDEIHRVPGEILVYFTGSEGTPSAFEDVALPLSPPKSQTSYDELRIKNREEYAKKNQNPFYRPLQQQESTPVVRPSERQPDETPTAPKGSANKYGDVWAQ</sequence>
<dbReference type="PROSITE" id="PS51783">
    <property type="entry name" value="PH_BEACH"/>
    <property type="match status" value="1"/>
</dbReference>
<dbReference type="InterPro" id="IPR023362">
    <property type="entry name" value="PH-BEACH_dom"/>
</dbReference>
<dbReference type="InterPro" id="IPR050865">
    <property type="entry name" value="BEACH_Domain"/>
</dbReference>
<dbReference type="SUPFAM" id="SSF81837">
    <property type="entry name" value="BEACH domain"/>
    <property type="match status" value="1"/>
</dbReference>
<evidence type="ECO:0000259" key="3">
    <source>
        <dbReference type="PROSITE" id="PS50197"/>
    </source>
</evidence>
<organism evidence="5 6">
    <name type="scientific">Pseudolycoriella hygida</name>
    <dbReference type="NCBI Taxonomy" id="35572"/>
    <lineage>
        <taxon>Eukaryota</taxon>
        <taxon>Metazoa</taxon>
        <taxon>Ecdysozoa</taxon>
        <taxon>Arthropoda</taxon>
        <taxon>Hexapoda</taxon>
        <taxon>Insecta</taxon>
        <taxon>Pterygota</taxon>
        <taxon>Neoptera</taxon>
        <taxon>Endopterygota</taxon>
        <taxon>Diptera</taxon>
        <taxon>Nematocera</taxon>
        <taxon>Sciaroidea</taxon>
        <taxon>Sciaridae</taxon>
        <taxon>Pseudolycoriella</taxon>
    </lineage>
</organism>
<dbReference type="InterPro" id="IPR015943">
    <property type="entry name" value="WD40/YVTN_repeat-like_dom_sf"/>
</dbReference>
<dbReference type="InterPro" id="IPR001680">
    <property type="entry name" value="WD40_rpt"/>
</dbReference>
<protein>
    <submittedName>
        <fullName evidence="5">Protein FAN</fullName>
    </submittedName>
</protein>
<reference evidence="5" key="1">
    <citation type="submission" date="2022-07" db="EMBL/GenBank/DDBJ databases">
        <authorList>
            <person name="Trinca V."/>
            <person name="Uliana J.V.C."/>
            <person name="Torres T.T."/>
            <person name="Ward R.J."/>
            <person name="Monesi N."/>
        </authorList>
    </citation>
    <scope>NUCLEOTIDE SEQUENCE</scope>
    <source>
        <strain evidence="5">HSMRA1968</strain>
        <tissue evidence="5">Whole embryos</tissue>
    </source>
</reference>
<dbReference type="Pfam" id="PF07051">
    <property type="entry name" value="OCIA"/>
    <property type="match status" value="1"/>
</dbReference>
<dbReference type="Gene3D" id="2.130.10.10">
    <property type="entry name" value="YVTN repeat-like/Quinoprotein amine dehydrogenase"/>
    <property type="match status" value="1"/>
</dbReference>